<sequence length="491" mass="55706">MSSIQNQKPKRIAIVGSGISGLGSSWLLSEHSPHDVVLYEQNDYIGGHTHTVDYIVPTTKSSANPKSIPVDTGFIVFNHLTYPNLIRFFKHKNVEFMKSEMSFSFSRNHGEFEWSGKNLLSVFAQPKNLLNIDMWKMLYDVLRFNFHATELLNLPDDHPEKQLKKCTLDFPALTLIQFMHNHCLLQVLNRIDWLTVKGGSRKYVESIISNIKDIRLSTQVVSITREPSDSSDPTSSPIITIIDDKGRRETFDHVIFATHADQALKILGDQATEEEIRILGNVHFSKNRAVLHSDLSLMPTRRLAFSAWNYLSNSAKDANEVSLTYSMNILQSIDESSHGPVLVSLNPLWEPDSSKLFDSWTYEHPQYTPTTIASQKALSSIQNLPHLQTSFTGAWTNYGFHEDGFTSGIKVATEHLGAECPFEIIDATYIRGKQFELSAVEKVQKRLWNGFEWSITYSKPLVIVGFTIASVYFQQAFKLAKNFTHDQAKTE</sequence>
<protein>
    <submittedName>
        <fullName evidence="2">14677_t:CDS:1</fullName>
    </submittedName>
</protein>
<gene>
    <name evidence="2" type="ORF">DERYTH_LOCUS6480</name>
</gene>
<comment type="caution">
    <text evidence="2">The sequence shown here is derived from an EMBL/GenBank/DDBJ whole genome shotgun (WGS) entry which is preliminary data.</text>
</comment>
<dbReference type="PANTHER" id="PTHR42923:SF17">
    <property type="entry name" value="AMINE OXIDASE DOMAIN-CONTAINING PROTEIN"/>
    <property type="match status" value="1"/>
</dbReference>
<name>A0A9N9BR12_9GLOM</name>
<evidence type="ECO:0000259" key="1">
    <source>
        <dbReference type="Pfam" id="PF01593"/>
    </source>
</evidence>
<dbReference type="Proteomes" id="UP000789405">
    <property type="component" value="Unassembled WGS sequence"/>
</dbReference>
<proteinExistence type="predicted"/>
<dbReference type="AlphaFoldDB" id="A0A9N9BR12"/>
<keyword evidence="3" id="KW-1185">Reference proteome</keyword>
<dbReference type="EMBL" id="CAJVPY010002955">
    <property type="protein sequence ID" value="CAG8576761.1"/>
    <property type="molecule type" value="Genomic_DNA"/>
</dbReference>
<dbReference type="PANTHER" id="PTHR42923">
    <property type="entry name" value="PROTOPORPHYRINOGEN OXIDASE"/>
    <property type="match status" value="1"/>
</dbReference>
<dbReference type="Pfam" id="PF13450">
    <property type="entry name" value="NAD_binding_8"/>
    <property type="match status" value="1"/>
</dbReference>
<dbReference type="InterPro" id="IPR050464">
    <property type="entry name" value="Zeta_carotene_desat/Oxidored"/>
</dbReference>
<dbReference type="Gene3D" id="3.50.50.60">
    <property type="entry name" value="FAD/NAD(P)-binding domain"/>
    <property type="match status" value="1"/>
</dbReference>
<dbReference type="OrthoDB" id="5977668at2759"/>
<dbReference type="Pfam" id="PF01593">
    <property type="entry name" value="Amino_oxidase"/>
    <property type="match status" value="1"/>
</dbReference>
<dbReference type="InterPro" id="IPR002937">
    <property type="entry name" value="Amino_oxidase"/>
</dbReference>
<dbReference type="GO" id="GO:0016491">
    <property type="term" value="F:oxidoreductase activity"/>
    <property type="evidence" value="ECO:0007669"/>
    <property type="project" value="InterPro"/>
</dbReference>
<accession>A0A9N9BR12</accession>
<dbReference type="InterPro" id="IPR036188">
    <property type="entry name" value="FAD/NAD-bd_sf"/>
</dbReference>
<evidence type="ECO:0000313" key="2">
    <source>
        <dbReference type="EMBL" id="CAG8576761.1"/>
    </source>
</evidence>
<dbReference type="SUPFAM" id="SSF51905">
    <property type="entry name" value="FAD/NAD(P)-binding domain"/>
    <property type="match status" value="1"/>
</dbReference>
<reference evidence="2" key="1">
    <citation type="submission" date="2021-06" db="EMBL/GenBank/DDBJ databases">
        <authorList>
            <person name="Kallberg Y."/>
            <person name="Tangrot J."/>
            <person name="Rosling A."/>
        </authorList>
    </citation>
    <scope>NUCLEOTIDE SEQUENCE</scope>
    <source>
        <strain evidence="2">MA453B</strain>
    </source>
</reference>
<feature type="domain" description="Amine oxidase" evidence="1">
    <location>
        <begin position="178"/>
        <end position="414"/>
    </location>
</feature>
<organism evidence="2 3">
    <name type="scientific">Dentiscutata erythropus</name>
    <dbReference type="NCBI Taxonomy" id="1348616"/>
    <lineage>
        <taxon>Eukaryota</taxon>
        <taxon>Fungi</taxon>
        <taxon>Fungi incertae sedis</taxon>
        <taxon>Mucoromycota</taxon>
        <taxon>Glomeromycotina</taxon>
        <taxon>Glomeromycetes</taxon>
        <taxon>Diversisporales</taxon>
        <taxon>Gigasporaceae</taxon>
        <taxon>Dentiscutata</taxon>
    </lineage>
</organism>
<evidence type="ECO:0000313" key="3">
    <source>
        <dbReference type="Proteomes" id="UP000789405"/>
    </source>
</evidence>